<sequence length="298" mass="33633">MNQNTTEHFVSHENFEIQPEILLDNFYSVNASDDGFSTTTRNNNLNNQPVPYITAPNANSNDEQCYYPTTSFATESTSYTPQFIGHNSNDQQILEQNPPNTIPSRNNLSINSPRLTNNISPSQIQTVEILGYEIIIIPTSSPLASLISLDVQNQLRRGNTHLDYSSYSVIPPRLNQERDYTFATNRFDPTLQYLSQPPQSNPSSPQIQTIEIPASSTNLDMQHQLQQGNISLDYSSYSVNPPQLSREQYYVYSAGESSIGDNVIDTHNFVQDNTQPQHQQQNNLGLNESLNNFNNFFG</sequence>
<dbReference type="AlphaFoldDB" id="A0A9W4SMQ3"/>
<gene>
    <name evidence="1" type="ORF">FWILDA_LOCUS6492</name>
</gene>
<proteinExistence type="predicted"/>
<comment type="caution">
    <text evidence="1">The sequence shown here is derived from an EMBL/GenBank/DDBJ whole genome shotgun (WGS) entry which is preliminary data.</text>
</comment>
<protein>
    <submittedName>
        <fullName evidence="1">10447_t:CDS:1</fullName>
    </submittedName>
</protein>
<organism evidence="1 2">
    <name type="scientific">Funneliformis geosporum</name>
    <dbReference type="NCBI Taxonomy" id="1117311"/>
    <lineage>
        <taxon>Eukaryota</taxon>
        <taxon>Fungi</taxon>
        <taxon>Fungi incertae sedis</taxon>
        <taxon>Mucoromycota</taxon>
        <taxon>Glomeromycotina</taxon>
        <taxon>Glomeromycetes</taxon>
        <taxon>Glomerales</taxon>
        <taxon>Glomeraceae</taxon>
        <taxon>Funneliformis</taxon>
    </lineage>
</organism>
<reference evidence="1" key="1">
    <citation type="submission" date="2022-08" db="EMBL/GenBank/DDBJ databases">
        <authorList>
            <person name="Kallberg Y."/>
            <person name="Tangrot J."/>
            <person name="Rosling A."/>
        </authorList>
    </citation>
    <scope>NUCLEOTIDE SEQUENCE</scope>
    <source>
        <strain evidence="1">Wild A</strain>
    </source>
</reference>
<dbReference type="Proteomes" id="UP001153678">
    <property type="component" value="Unassembled WGS sequence"/>
</dbReference>
<keyword evidence="2" id="KW-1185">Reference proteome</keyword>
<dbReference type="EMBL" id="CAMKVN010001182">
    <property type="protein sequence ID" value="CAI2174245.1"/>
    <property type="molecule type" value="Genomic_DNA"/>
</dbReference>
<evidence type="ECO:0000313" key="1">
    <source>
        <dbReference type="EMBL" id="CAI2174245.1"/>
    </source>
</evidence>
<dbReference type="OrthoDB" id="10524249at2759"/>
<accession>A0A9W4SMQ3</accession>
<evidence type="ECO:0000313" key="2">
    <source>
        <dbReference type="Proteomes" id="UP001153678"/>
    </source>
</evidence>
<name>A0A9W4SMQ3_9GLOM</name>